<accession>A0A2H0W583</accession>
<dbReference type="AlphaFoldDB" id="A0A2H0W583"/>
<evidence type="ECO:0000313" key="1">
    <source>
        <dbReference type="EMBL" id="PIS06505.1"/>
    </source>
</evidence>
<organism evidence="1 2">
    <name type="scientific">Candidatus Buchananbacteria bacterium CG10_big_fil_rev_8_21_14_0_10_33_19</name>
    <dbReference type="NCBI Taxonomy" id="1974525"/>
    <lineage>
        <taxon>Bacteria</taxon>
        <taxon>Candidatus Buchananiibacteriota</taxon>
    </lineage>
</organism>
<dbReference type="Proteomes" id="UP000229056">
    <property type="component" value="Unassembled WGS sequence"/>
</dbReference>
<name>A0A2H0W583_9BACT</name>
<sequence>MKTASHFIACLDVLLVMYLRKKQTEVSKMEKKKAPTLALPAMMALNKKLRNILLILKLKI</sequence>
<dbReference type="EMBL" id="PEZY01000003">
    <property type="protein sequence ID" value="PIS06505.1"/>
    <property type="molecule type" value="Genomic_DNA"/>
</dbReference>
<protein>
    <submittedName>
        <fullName evidence="1">Uncharacterized protein</fullName>
    </submittedName>
</protein>
<proteinExistence type="predicted"/>
<evidence type="ECO:0000313" key="2">
    <source>
        <dbReference type="Proteomes" id="UP000229056"/>
    </source>
</evidence>
<comment type="caution">
    <text evidence="1">The sequence shown here is derived from an EMBL/GenBank/DDBJ whole genome shotgun (WGS) entry which is preliminary data.</text>
</comment>
<reference evidence="2" key="1">
    <citation type="submission" date="2017-09" db="EMBL/GenBank/DDBJ databases">
        <title>Depth-based differentiation of microbial function through sediment-hosted aquifers and enrichment of novel symbionts in the deep terrestrial subsurface.</title>
        <authorList>
            <person name="Probst A.J."/>
            <person name="Ladd B."/>
            <person name="Jarett J.K."/>
            <person name="Geller-Mcgrath D.E."/>
            <person name="Sieber C.M.K."/>
            <person name="Emerson J.B."/>
            <person name="Anantharaman K."/>
            <person name="Thomas B.C."/>
            <person name="Malmstrom R."/>
            <person name="Stieglmeier M."/>
            <person name="Klingl A."/>
            <person name="Woyke T."/>
            <person name="Ryan C.M."/>
            <person name="Banfield J.F."/>
        </authorList>
    </citation>
    <scope>NUCLEOTIDE SEQUENCE [LARGE SCALE GENOMIC DNA]</scope>
</reference>
<gene>
    <name evidence="1" type="ORF">COT80_00370</name>
</gene>